<sequence length="243" mass="26506">MSAHYVRDLKVSPHGDHDIQQQQQHEYTGGTARDVPGEYFPFSNFNALPFGTLPWDEDVQLVSPPESGPSTAPSSATPSRSRLRQLDPLSLPTSGLPDRVEPEVRTAAAATAATTSSLEERFAHVLRCARQVGFGDFDALALQYYARDDFAPGSDLALEQRRSRRRQLPGLLAELRARSTSWTDWQRRGYQEEMLRAAEELCAGECIALRRRLGVGDGDDGGEDENGSDSEEGEGEGEGGGAA</sequence>
<protein>
    <submittedName>
        <fullName evidence="2">Uncharacterized protein</fullName>
    </submittedName>
</protein>
<feature type="region of interest" description="Disordered" evidence="1">
    <location>
        <begin position="58"/>
        <end position="100"/>
    </location>
</feature>
<proteinExistence type="predicted"/>
<dbReference type="Proteomes" id="UP001396898">
    <property type="component" value="Unassembled WGS sequence"/>
</dbReference>
<evidence type="ECO:0000313" key="2">
    <source>
        <dbReference type="EMBL" id="KAK8001765.1"/>
    </source>
</evidence>
<feature type="region of interest" description="Disordered" evidence="1">
    <location>
        <begin position="1"/>
        <end position="33"/>
    </location>
</feature>
<reference evidence="2 3" key="1">
    <citation type="submission" date="2023-01" db="EMBL/GenBank/DDBJ databases">
        <title>Analysis of 21 Apiospora genomes using comparative genomics revels a genus with tremendous synthesis potential of carbohydrate active enzymes and secondary metabolites.</title>
        <authorList>
            <person name="Sorensen T."/>
        </authorList>
    </citation>
    <scope>NUCLEOTIDE SEQUENCE [LARGE SCALE GENOMIC DNA]</scope>
    <source>
        <strain evidence="2 3">CBS 20057</strain>
    </source>
</reference>
<name>A0ABR1R7H9_9PEZI</name>
<dbReference type="EMBL" id="JAQQWI010000018">
    <property type="protein sequence ID" value="KAK8001765.1"/>
    <property type="molecule type" value="Genomic_DNA"/>
</dbReference>
<keyword evidence="3" id="KW-1185">Reference proteome</keyword>
<evidence type="ECO:0000313" key="3">
    <source>
        <dbReference type="Proteomes" id="UP001396898"/>
    </source>
</evidence>
<comment type="caution">
    <text evidence="2">The sequence shown here is derived from an EMBL/GenBank/DDBJ whole genome shotgun (WGS) entry which is preliminary data.</text>
</comment>
<evidence type="ECO:0000256" key="1">
    <source>
        <dbReference type="SAM" id="MobiDB-lite"/>
    </source>
</evidence>
<gene>
    <name evidence="2" type="ORF">PG991_013987</name>
</gene>
<feature type="region of interest" description="Disordered" evidence="1">
    <location>
        <begin position="213"/>
        <end position="243"/>
    </location>
</feature>
<feature type="compositionally biased region" description="Acidic residues" evidence="1">
    <location>
        <begin position="217"/>
        <end position="237"/>
    </location>
</feature>
<organism evidence="2 3">
    <name type="scientific">Apiospora marii</name>
    <dbReference type="NCBI Taxonomy" id="335849"/>
    <lineage>
        <taxon>Eukaryota</taxon>
        <taxon>Fungi</taxon>
        <taxon>Dikarya</taxon>
        <taxon>Ascomycota</taxon>
        <taxon>Pezizomycotina</taxon>
        <taxon>Sordariomycetes</taxon>
        <taxon>Xylariomycetidae</taxon>
        <taxon>Amphisphaeriales</taxon>
        <taxon>Apiosporaceae</taxon>
        <taxon>Apiospora</taxon>
    </lineage>
</organism>
<accession>A0ABR1R7H9</accession>
<feature type="compositionally biased region" description="Low complexity" evidence="1">
    <location>
        <begin position="63"/>
        <end position="80"/>
    </location>
</feature>
<feature type="compositionally biased region" description="Basic and acidic residues" evidence="1">
    <location>
        <begin position="1"/>
        <end position="19"/>
    </location>
</feature>